<reference evidence="3" key="1">
    <citation type="submission" date="2017-01" db="EMBL/GenBank/DDBJ databases">
        <authorList>
            <person name="Varghese N."/>
            <person name="Submissions S."/>
        </authorList>
    </citation>
    <scope>NUCLEOTIDE SEQUENCE [LARGE SCALE GENOMIC DNA]</scope>
    <source>
        <strain evidence="3">CGMCC 1.7737</strain>
    </source>
</reference>
<dbReference type="InterPro" id="IPR055940">
    <property type="entry name" value="DUF7518"/>
</dbReference>
<gene>
    <name evidence="2" type="ORF">SAMN05421858_0337</name>
</gene>
<dbReference type="Pfam" id="PF24362">
    <property type="entry name" value="DUF7518"/>
    <property type="match status" value="1"/>
</dbReference>
<evidence type="ECO:0008006" key="4">
    <source>
        <dbReference type="Google" id="ProtNLM"/>
    </source>
</evidence>
<evidence type="ECO:0000313" key="3">
    <source>
        <dbReference type="Proteomes" id="UP000186914"/>
    </source>
</evidence>
<organism evidence="2 3">
    <name type="scientific">Haladaptatus litoreus</name>
    <dbReference type="NCBI Taxonomy" id="553468"/>
    <lineage>
        <taxon>Archaea</taxon>
        <taxon>Methanobacteriati</taxon>
        <taxon>Methanobacteriota</taxon>
        <taxon>Stenosarchaea group</taxon>
        <taxon>Halobacteria</taxon>
        <taxon>Halobacteriales</taxon>
        <taxon>Haladaptataceae</taxon>
        <taxon>Haladaptatus</taxon>
    </lineage>
</organism>
<dbReference type="EMBL" id="FTNO01000001">
    <property type="protein sequence ID" value="SIQ76637.1"/>
    <property type="molecule type" value="Genomic_DNA"/>
</dbReference>
<dbReference type="Proteomes" id="UP000186914">
    <property type="component" value="Unassembled WGS sequence"/>
</dbReference>
<sequence>MTSQRDRIANLESRVEELDATIRGLTEELVDANQRLRELEAEQESNESNEVEEAKTEESKDETDDNDEGTSGLGDDIIVA</sequence>
<accession>A0A1N6VFT0</accession>
<feature type="compositionally biased region" description="Acidic residues" evidence="1">
    <location>
        <begin position="59"/>
        <end position="68"/>
    </location>
</feature>
<protein>
    <recommendedName>
        <fullName evidence="4">BZIP transcription factor</fullName>
    </recommendedName>
</protein>
<evidence type="ECO:0000313" key="2">
    <source>
        <dbReference type="EMBL" id="SIQ76637.1"/>
    </source>
</evidence>
<dbReference type="AlphaFoldDB" id="A0A1N6VFT0"/>
<dbReference type="RefSeq" id="WP_076427394.1">
    <property type="nucleotide sequence ID" value="NZ_FTNO01000001.1"/>
</dbReference>
<evidence type="ECO:0000256" key="1">
    <source>
        <dbReference type="SAM" id="MobiDB-lite"/>
    </source>
</evidence>
<feature type="compositionally biased region" description="Acidic residues" evidence="1">
    <location>
        <begin position="41"/>
        <end position="51"/>
    </location>
</feature>
<proteinExistence type="predicted"/>
<name>A0A1N6VFT0_9EURY</name>
<dbReference type="OrthoDB" id="188114at2157"/>
<keyword evidence="3" id="KW-1185">Reference proteome</keyword>
<feature type="region of interest" description="Disordered" evidence="1">
    <location>
        <begin position="34"/>
        <end position="80"/>
    </location>
</feature>